<dbReference type="PROSITE" id="PS51318">
    <property type="entry name" value="TAT"/>
    <property type="match status" value="1"/>
</dbReference>
<proteinExistence type="predicted"/>
<dbReference type="SUPFAM" id="SSF49464">
    <property type="entry name" value="Carboxypeptidase regulatory domain-like"/>
    <property type="match status" value="2"/>
</dbReference>
<sequence length="321" mass="33266">MQFNQVRRRSVLAAAVAGIVAASSAAGPAFAADPTGSLAGVVRDTQGAVVPDAVIGVFADPSSDAVQELQADSRGRFTVSGLEAGAYQVRIGLGGWSEWAPGRISDPAEARTYRVRANRTTTANSVVTAAGYIAGRFFGPDGQPAAHAAVNVTNADNTSEHGGTTAADGRFRIKVRPDSTFIVNYAVGALGQYVPHTFDPARATRFFVGSGETVRVTDRAAALAGISGRLTDAAGAPAGGVYVSFLNVDTANQSDTMTGSDGAYDFSGLLEPGRYKVRFSAGDNSQYAHQKPDYDSADIITIASGETAVVDDQLLWVVAPQ</sequence>
<name>A0ABT1DT24_9ACTN</name>
<dbReference type="SUPFAM" id="SSF49452">
    <property type="entry name" value="Starch-binding domain-like"/>
    <property type="match status" value="1"/>
</dbReference>
<evidence type="ECO:0000256" key="1">
    <source>
        <dbReference type="SAM" id="SignalP"/>
    </source>
</evidence>
<organism evidence="2 3">
    <name type="scientific">Paractinoplanes aksuensis</name>
    <dbReference type="NCBI Taxonomy" id="2939490"/>
    <lineage>
        <taxon>Bacteria</taxon>
        <taxon>Bacillati</taxon>
        <taxon>Actinomycetota</taxon>
        <taxon>Actinomycetes</taxon>
        <taxon>Micromonosporales</taxon>
        <taxon>Micromonosporaceae</taxon>
        <taxon>Paractinoplanes</taxon>
    </lineage>
</organism>
<dbReference type="InterPro" id="IPR006311">
    <property type="entry name" value="TAT_signal"/>
</dbReference>
<dbReference type="RefSeq" id="WP_253240069.1">
    <property type="nucleotide sequence ID" value="NZ_JAMYJR010000028.1"/>
</dbReference>
<dbReference type="InterPro" id="IPR013784">
    <property type="entry name" value="Carb-bd-like_fold"/>
</dbReference>
<keyword evidence="1" id="KW-0732">Signal</keyword>
<gene>
    <name evidence="2" type="ORF">M1L60_25665</name>
</gene>
<feature type="signal peptide" evidence="1">
    <location>
        <begin position="1"/>
        <end position="31"/>
    </location>
</feature>
<keyword evidence="3" id="KW-1185">Reference proteome</keyword>
<accession>A0ABT1DT24</accession>
<protein>
    <submittedName>
        <fullName evidence="2">Carboxypeptidase-like regulatory domain-containing protein</fullName>
    </submittedName>
</protein>
<dbReference type="InterPro" id="IPR008969">
    <property type="entry name" value="CarboxyPept-like_regulatory"/>
</dbReference>
<reference evidence="2 3" key="1">
    <citation type="submission" date="2022-06" db="EMBL/GenBank/DDBJ databases">
        <title>New Species of the Genus Actinoplanes, ActinopZanes ferrugineus.</title>
        <authorList>
            <person name="Ding P."/>
        </authorList>
    </citation>
    <scope>NUCLEOTIDE SEQUENCE [LARGE SCALE GENOMIC DNA]</scope>
    <source>
        <strain evidence="2 3">TRM88003</strain>
    </source>
</reference>
<dbReference type="Gene3D" id="2.60.40.1120">
    <property type="entry name" value="Carboxypeptidase-like, regulatory domain"/>
    <property type="match status" value="2"/>
</dbReference>
<comment type="caution">
    <text evidence="2">The sequence shown here is derived from an EMBL/GenBank/DDBJ whole genome shotgun (WGS) entry which is preliminary data.</text>
</comment>
<evidence type="ECO:0000313" key="3">
    <source>
        <dbReference type="Proteomes" id="UP001523369"/>
    </source>
</evidence>
<feature type="chain" id="PRO_5046074139" evidence="1">
    <location>
        <begin position="32"/>
        <end position="321"/>
    </location>
</feature>
<dbReference type="EMBL" id="JAMYJR010000028">
    <property type="protein sequence ID" value="MCO8273992.1"/>
    <property type="molecule type" value="Genomic_DNA"/>
</dbReference>
<dbReference type="Proteomes" id="UP001523369">
    <property type="component" value="Unassembled WGS sequence"/>
</dbReference>
<evidence type="ECO:0000313" key="2">
    <source>
        <dbReference type="EMBL" id="MCO8273992.1"/>
    </source>
</evidence>
<dbReference type="Pfam" id="PF13620">
    <property type="entry name" value="CarboxypepD_reg"/>
    <property type="match status" value="2"/>
</dbReference>